<gene>
    <name evidence="1" type="ORF">K4L44_08560</name>
</gene>
<keyword evidence="2" id="KW-1185">Reference proteome</keyword>
<evidence type="ECO:0000313" key="1">
    <source>
        <dbReference type="EMBL" id="QZE15867.1"/>
    </source>
</evidence>
<keyword evidence="1" id="KW-0808">Transferase</keyword>
<protein>
    <submittedName>
        <fullName evidence="1">Aminotransferase class I/II-fold pyridoxal phosphate-dependent enzyme</fullName>
    </submittedName>
</protein>
<proteinExistence type="predicted"/>
<sequence>MHYGHGDDSYRFEKEIVANHSTNIWPKGPSNDLLKHLQQNLHLIGSYPECFSESLTQKLSVENKVPIVNIGVFNGIAEAIYLIAQSYRSCRSMIVTPTFSEYEDATSKYSHQITYIDENSCIENTICGQDIVWICNPNNPTGKLYPQDILSQWIDRHPNTLFVIDEAYMDLVYPSHSLVEKVPACKNLIVMHSLTKNYAIPGLRLGVVYASQEILERLHEFRPPWSVNSIAIEAGKYLVDHPPYDKNQLQEYLEESKRLQQLLKRIDGISLIEGETGFFTLKTPIKSDKLKSLLITKYGILVRDASNFRGLSPYHIRIASLNRTKNLRLIQSLTEILDNDEH</sequence>
<organism evidence="1 2">
    <name type="scientific">Halosquirtibacter laminarini</name>
    <dbReference type="NCBI Taxonomy" id="3374600"/>
    <lineage>
        <taxon>Bacteria</taxon>
        <taxon>Pseudomonadati</taxon>
        <taxon>Bacteroidota</taxon>
        <taxon>Bacteroidia</taxon>
        <taxon>Marinilabiliales</taxon>
        <taxon>Prolixibacteraceae</taxon>
        <taxon>Halosquirtibacter</taxon>
    </lineage>
</organism>
<dbReference type="Proteomes" id="UP000826212">
    <property type="component" value="Chromosome"/>
</dbReference>
<evidence type="ECO:0000313" key="2">
    <source>
        <dbReference type="Proteomes" id="UP000826212"/>
    </source>
</evidence>
<accession>A0AC61NQE7</accession>
<reference evidence="1" key="1">
    <citation type="submission" date="2021-08" db="EMBL/GenBank/DDBJ databases">
        <title>Novel anaerobic bacterium isolated from sea squirt in East Sea, Republic of Korea.</title>
        <authorList>
            <person name="Nguyen T.H."/>
            <person name="Li Z."/>
            <person name="Lee Y.-J."/>
            <person name="Ko J."/>
            <person name="Kim S.-G."/>
        </authorList>
    </citation>
    <scope>NUCLEOTIDE SEQUENCE</scope>
    <source>
        <strain evidence="1">KCTC 25031</strain>
    </source>
</reference>
<dbReference type="EMBL" id="CP081303">
    <property type="protein sequence ID" value="QZE15867.1"/>
    <property type="molecule type" value="Genomic_DNA"/>
</dbReference>
<keyword evidence="1" id="KW-0032">Aminotransferase</keyword>
<name>A0AC61NQE7_9BACT</name>